<gene>
    <name evidence="3" type="ORF">EDC91_11632</name>
</gene>
<dbReference type="SUPFAM" id="SSF51735">
    <property type="entry name" value="NAD(P)-binding Rossmann-fold domains"/>
    <property type="match status" value="1"/>
</dbReference>
<dbReference type="RefSeq" id="WP_133039266.1">
    <property type="nucleotide sequence ID" value="NZ_SLWF01000016.1"/>
</dbReference>
<dbReference type="InterPro" id="IPR020843">
    <property type="entry name" value="ER"/>
</dbReference>
<name>A0A4R2FBI4_9GAMM</name>
<dbReference type="GO" id="GO:0016491">
    <property type="term" value="F:oxidoreductase activity"/>
    <property type="evidence" value="ECO:0007669"/>
    <property type="project" value="InterPro"/>
</dbReference>
<keyword evidence="4" id="KW-1185">Reference proteome</keyword>
<sequence>MKAIQFYEYGDAQTMHLVDIPSPAIGPTEILIRVRASGVNPSDWKRRQGVYQAYEKLTFPAGVGVEASGVVEAVGENLSNSWIGKSVFGFGRNTAAELAVLTHWAELPSNVSFEMAACTPVVFETASRSLAYLGMQADETLFVSGASGGVGSAVVQLARAQGVNVVGSCSHKNSDYLRALGAMPVTYGDGLNIRIRRVIEKTIDAVLHVAGVGIIPELIELVGDPYKVVSVTDFGATQYGARFCKGPPENPSQTLSALAEMLACHKLKMPIEKKFPLADIAKAHQLSEKGHVTGKIILTIEK</sequence>
<comment type="caution">
    <text evidence="3">The sequence shown here is derived from an EMBL/GenBank/DDBJ whole genome shotgun (WGS) entry which is preliminary data.</text>
</comment>
<dbReference type="InterPro" id="IPR036291">
    <property type="entry name" value="NAD(P)-bd_dom_sf"/>
</dbReference>
<proteinExistence type="predicted"/>
<accession>A0A4R2FBI4</accession>
<dbReference type="Gene3D" id="3.90.180.10">
    <property type="entry name" value="Medium-chain alcohol dehydrogenases, catalytic domain"/>
    <property type="match status" value="1"/>
</dbReference>
<dbReference type="Proteomes" id="UP000294832">
    <property type="component" value="Unassembled WGS sequence"/>
</dbReference>
<dbReference type="EMBL" id="SLWF01000016">
    <property type="protein sequence ID" value="TCN83053.1"/>
    <property type="molecule type" value="Genomic_DNA"/>
</dbReference>
<organism evidence="3 4">
    <name type="scientific">Shewanella fodinae</name>
    <dbReference type="NCBI Taxonomy" id="552357"/>
    <lineage>
        <taxon>Bacteria</taxon>
        <taxon>Pseudomonadati</taxon>
        <taxon>Pseudomonadota</taxon>
        <taxon>Gammaproteobacteria</taxon>
        <taxon>Alteromonadales</taxon>
        <taxon>Shewanellaceae</taxon>
        <taxon>Shewanella</taxon>
    </lineage>
</organism>
<reference evidence="3 4" key="1">
    <citation type="submission" date="2019-03" db="EMBL/GenBank/DDBJ databases">
        <title>Freshwater and sediment microbial communities from various areas in North America, analyzing microbe dynamics in response to fracking.</title>
        <authorList>
            <person name="Lamendella R."/>
        </authorList>
    </citation>
    <scope>NUCLEOTIDE SEQUENCE [LARGE SCALE GENOMIC DNA]</scope>
    <source>
        <strain evidence="3 4">74A</strain>
    </source>
</reference>
<dbReference type="InterPro" id="IPR011032">
    <property type="entry name" value="GroES-like_sf"/>
</dbReference>
<dbReference type="OrthoDB" id="9780520at2"/>
<keyword evidence="1" id="KW-0521">NADP</keyword>
<dbReference type="Pfam" id="PF13602">
    <property type="entry name" value="ADH_zinc_N_2"/>
    <property type="match status" value="1"/>
</dbReference>
<protein>
    <submittedName>
        <fullName evidence="3">NADPH:quinone reductase-like Zn-dependent oxidoreductase</fullName>
    </submittedName>
</protein>
<dbReference type="SMART" id="SM00829">
    <property type="entry name" value="PKS_ER"/>
    <property type="match status" value="1"/>
</dbReference>
<dbReference type="Gene3D" id="3.40.50.720">
    <property type="entry name" value="NAD(P)-binding Rossmann-like Domain"/>
    <property type="match status" value="1"/>
</dbReference>
<dbReference type="InterPro" id="IPR051603">
    <property type="entry name" value="Zinc-ADH_QOR/CCCR"/>
</dbReference>
<evidence type="ECO:0000313" key="4">
    <source>
        <dbReference type="Proteomes" id="UP000294832"/>
    </source>
</evidence>
<dbReference type="PANTHER" id="PTHR44154">
    <property type="entry name" value="QUINONE OXIDOREDUCTASE"/>
    <property type="match status" value="1"/>
</dbReference>
<dbReference type="Pfam" id="PF08240">
    <property type="entry name" value="ADH_N"/>
    <property type="match status" value="1"/>
</dbReference>
<evidence type="ECO:0000313" key="3">
    <source>
        <dbReference type="EMBL" id="TCN83053.1"/>
    </source>
</evidence>
<dbReference type="PANTHER" id="PTHR44154:SF1">
    <property type="entry name" value="QUINONE OXIDOREDUCTASE"/>
    <property type="match status" value="1"/>
</dbReference>
<evidence type="ECO:0000259" key="2">
    <source>
        <dbReference type="SMART" id="SM00829"/>
    </source>
</evidence>
<dbReference type="InterPro" id="IPR013154">
    <property type="entry name" value="ADH-like_N"/>
</dbReference>
<evidence type="ECO:0000256" key="1">
    <source>
        <dbReference type="ARBA" id="ARBA00022857"/>
    </source>
</evidence>
<dbReference type="AlphaFoldDB" id="A0A4R2FBI4"/>
<dbReference type="SUPFAM" id="SSF50129">
    <property type="entry name" value="GroES-like"/>
    <property type="match status" value="1"/>
</dbReference>
<dbReference type="CDD" id="cd05289">
    <property type="entry name" value="MDR_like_2"/>
    <property type="match status" value="1"/>
</dbReference>
<feature type="domain" description="Enoyl reductase (ER)" evidence="2">
    <location>
        <begin position="10"/>
        <end position="298"/>
    </location>
</feature>